<evidence type="ECO:0000256" key="12">
    <source>
        <dbReference type="SAM" id="MobiDB-lite"/>
    </source>
</evidence>
<reference evidence="15 16" key="1">
    <citation type="journal article" date="2023" name="Int. J. Syst. Evol. Microbiol.">
        <title>Methylocystis iwaonis sp. nov., a type II methane-oxidizing bacterium from surface soil of a rice paddy field in Japan, and emended description of the genus Methylocystis (ex Whittenbury et al. 1970) Bowman et al. 1993.</title>
        <authorList>
            <person name="Kaise H."/>
            <person name="Sawadogo J.B."/>
            <person name="Alam M.S."/>
            <person name="Ueno C."/>
            <person name="Dianou D."/>
            <person name="Shinjo R."/>
            <person name="Asakawa S."/>
        </authorList>
    </citation>
    <scope>NUCLEOTIDE SEQUENCE [LARGE SCALE GENOMIC DNA]</scope>
    <source>
        <strain evidence="15 16">SS37A-Re</strain>
    </source>
</reference>
<evidence type="ECO:0000256" key="4">
    <source>
        <dbReference type="ARBA" id="ARBA00022692"/>
    </source>
</evidence>
<sequence length="419" mass="46691">MTQQTPRGWYHRLRRRVHHILDGGVNDRATRFVHRALITLVALSVLSVVLESVPEYDRRFRDLFLSIERLAVGVFTVEYLLRLWSAPEHTPYSDCTATRARLAFIASWFAIIDLLTVLPFYLSYLFSADLRVLLLLRLLRFFKLARYSAGIRTLIAVMEAERKALLATGILLFGAVLFSAAAIHLVEHDAQPKAFGSIPAAMWWAIVTITTVGYGDVVPITLAGRIIASITMVTGYVMLGLPVGIVASAFAEEIHRREFVVTWSMVASVPLFRELDASAIAEIMRYLNAQSIPAGALIVRRGDIAQSMYFIAEGEVEVQLPTQVVRLGVGQFFGEMAILHQTPRTANVRALAPTKLLILQAYDLQTLIARNPVIGECIREVAAKRSELAPEEPHGDIIEAELEEHPVPLDETAERDLTP</sequence>
<keyword evidence="4 13" id="KW-0812">Transmembrane</keyword>
<organism evidence="15 16">
    <name type="scientific">Methylocystis iwaonis</name>
    <dbReference type="NCBI Taxonomy" id="2885079"/>
    <lineage>
        <taxon>Bacteria</taxon>
        <taxon>Pseudomonadati</taxon>
        <taxon>Pseudomonadota</taxon>
        <taxon>Alphaproteobacteria</taxon>
        <taxon>Hyphomicrobiales</taxon>
        <taxon>Methylocystaceae</taxon>
        <taxon>Methylocystis</taxon>
    </lineage>
</organism>
<dbReference type="Proteomes" id="UP001317629">
    <property type="component" value="Chromosome"/>
</dbReference>
<dbReference type="InterPro" id="IPR000595">
    <property type="entry name" value="cNMP-bd_dom"/>
</dbReference>
<keyword evidence="3" id="KW-0633">Potassium transport</keyword>
<feature type="transmembrane region" description="Helical" evidence="13">
    <location>
        <begin position="226"/>
        <end position="250"/>
    </location>
</feature>
<dbReference type="Gene3D" id="1.10.287.70">
    <property type="match status" value="1"/>
</dbReference>
<dbReference type="PROSITE" id="PS50042">
    <property type="entry name" value="CNMP_BINDING_3"/>
    <property type="match status" value="1"/>
</dbReference>
<dbReference type="InterPro" id="IPR027359">
    <property type="entry name" value="Volt_channel_dom_sf"/>
</dbReference>
<feature type="transmembrane region" description="Helical" evidence="13">
    <location>
        <begin position="102"/>
        <end position="126"/>
    </location>
</feature>
<dbReference type="InterPro" id="IPR005821">
    <property type="entry name" value="Ion_trans_dom"/>
</dbReference>
<evidence type="ECO:0000256" key="7">
    <source>
        <dbReference type="ARBA" id="ARBA00022958"/>
    </source>
</evidence>
<dbReference type="PROSITE" id="PS00889">
    <property type="entry name" value="CNMP_BINDING_2"/>
    <property type="match status" value="1"/>
</dbReference>
<feature type="transmembrane region" description="Helical" evidence="13">
    <location>
        <begin position="164"/>
        <end position="183"/>
    </location>
</feature>
<evidence type="ECO:0000256" key="9">
    <source>
        <dbReference type="ARBA" id="ARBA00023065"/>
    </source>
</evidence>
<dbReference type="EMBL" id="AP027142">
    <property type="protein sequence ID" value="BDV35860.1"/>
    <property type="molecule type" value="Genomic_DNA"/>
</dbReference>
<evidence type="ECO:0000256" key="8">
    <source>
        <dbReference type="ARBA" id="ARBA00022989"/>
    </source>
</evidence>
<keyword evidence="5" id="KW-0631">Potassium channel</keyword>
<evidence type="ECO:0000313" key="15">
    <source>
        <dbReference type="EMBL" id="BDV35860.1"/>
    </source>
</evidence>
<dbReference type="InterPro" id="IPR028325">
    <property type="entry name" value="VG_K_chnl"/>
</dbReference>
<evidence type="ECO:0000256" key="11">
    <source>
        <dbReference type="ARBA" id="ARBA00023303"/>
    </source>
</evidence>
<dbReference type="PANTHER" id="PTHR11537:SF254">
    <property type="entry name" value="POTASSIUM VOLTAGE-GATED CHANNEL PROTEIN SHAB"/>
    <property type="match status" value="1"/>
</dbReference>
<dbReference type="InterPro" id="IPR014710">
    <property type="entry name" value="RmlC-like_jellyroll"/>
</dbReference>
<dbReference type="CDD" id="cd00038">
    <property type="entry name" value="CAP_ED"/>
    <property type="match status" value="1"/>
</dbReference>
<feature type="transmembrane region" description="Helical" evidence="13">
    <location>
        <begin position="195"/>
        <end position="214"/>
    </location>
</feature>
<dbReference type="InterPro" id="IPR018488">
    <property type="entry name" value="cNMP-bd_CS"/>
</dbReference>
<evidence type="ECO:0000259" key="14">
    <source>
        <dbReference type="PROSITE" id="PS50042"/>
    </source>
</evidence>
<dbReference type="Gene3D" id="1.20.120.350">
    <property type="entry name" value="Voltage-gated potassium channels. Chain C"/>
    <property type="match status" value="1"/>
</dbReference>
<comment type="subcellular location">
    <subcellularLocation>
        <location evidence="1">Membrane</location>
        <topology evidence="1">Multi-pass membrane protein</topology>
    </subcellularLocation>
</comment>
<dbReference type="SUPFAM" id="SSF51206">
    <property type="entry name" value="cAMP-binding domain-like"/>
    <property type="match status" value="1"/>
</dbReference>
<feature type="domain" description="Cyclic nucleotide-binding" evidence="14">
    <location>
        <begin position="271"/>
        <end position="385"/>
    </location>
</feature>
<dbReference type="RefSeq" id="WP_281929365.1">
    <property type="nucleotide sequence ID" value="NZ_AP027142.1"/>
</dbReference>
<dbReference type="PANTHER" id="PTHR11537">
    <property type="entry name" value="VOLTAGE-GATED POTASSIUM CHANNEL"/>
    <property type="match status" value="1"/>
</dbReference>
<keyword evidence="11" id="KW-0407">Ion channel</keyword>
<accession>A0ABM8ECW5</accession>
<dbReference type="SMART" id="SM00100">
    <property type="entry name" value="cNMP"/>
    <property type="match status" value="1"/>
</dbReference>
<dbReference type="InterPro" id="IPR018490">
    <property type="entry name" value="cNMP-bd_dom_sf"/>
</dbReference>
<protein>
    <submittedName>
        <fullName evidence="15">Cyclic nucleotide-binding protein</fullName>
    </submittedName>
</protein>
<keyword evidence="16" id="KW-1185">Reference proteome</keyword>
<keyword evidence="9" id="KW-0406">Ion transport</keyword>
<evidence type="ECO:0000256" key="10">
    <source>
        <dbReference type="ARBA" id="ARBA00023136"/>
    </source>
</evidence>
<evidence type="ECO:0000256" key="1">
    <source>
        <dbReference type="ARBA" id="ARBA00004141"/>
    </source>
</evidence>
<evidence type="ECO:0000313" key="16">
    <source>
        <dbReference type="Proteomes" id="UP001317629"/>
    </source>
</evidence>
<name>A0ABM8ECW5_9HYPH</name>
<dbReference type="Gene3D" id="1.20.5.110">
    <property type="match status" value="1"/>
</dbReference>
<keyword evidence="7" id="KW-0630">Potassium</keyword>
<evidence type="ECO:0000256" key="3">
    <source>
        <dbReference type="ARBA" id="ARBA00022538"/>
    </source>
</evidence>
<evidence type="ECO:0000256" key="13">
    <source>
        <dbReference type="SAM" id="Phobius"/>
    </source>
</evidence>
<keyword evidence="8 13" id="KW-1133">Transmembrane helix</keyword>
<feature type="transmembrane region" description="Helical" evidence="13">
    <location>
        <begin position="32"/>
        <end position="51"/>
    </location>
</feature>
<proteinExistence type="predicted"/>
<dbReference type="PRINTS" id="PR00169">
    <property type="entry name" value="KCHANNEL"/>
</dbReference>
<evidence type="ECO:0000256" key="5">
    <source>
        <dbReference type="ARBA" id="ARBA00022826"/>
    </source>
</evidence>
<dbReference type="Gene3D" id="2.60.120.10">
    <property type="entry name" value="Jelly Rolls"/>
    <property type="match status" value="1"/>
</dbReference>
<keyword evidence="6" id="KW-0851">Voltage-gated channel</keyword>
<evidence type="ECO:0000256" key="6">
    <source>
        <dbReference type="ARBA" id="ARBA00022882"/>
    </source>
</evidence>
<dbReference type="Pfam" id="PF00027">
    <property type="entry name" value="cNMP_binding"/>
    <property type="match status" value="1"/>
</dbReference>
<feature type="region of interest" description="Disordered" evidence="12">
    <location>
        <begin position="388"/>
        <end position="419"/>
    </location>
</feature>
<keyword evidence="2" id="KW-0813">Transport</keyword>
<evidence type="ECO:0000256" key="2">
    <source>
        <dbReference type="ARBA" id="ARBA00022448"/>
    </source>
</evidence>
<keyword evidence="10 13" id="KW-0472">Membrane</keyword>
<gene>
    <name evidence="15" type="ORF">SS37A_33890</name>
</gene>
<dbReference type="Pfam" id="PF00520">
    <property type="entry name" value="Ion_trans"/>
    <property type="match status" value="1"/>
</dbReference>
<dbReference type="SUPFAM" id="SSF81324">
    <property type="entry name" value="Voltage-gated potassium channels"/>
    <property type="match status" value="1"/>
</dbReference>
<dbReference type="PROSITE" id="PS00888">
    <property type="entry name" value="CNMP_BINDING_1"/>
    <property type="match status" value="1"/>
</dbReference>